<evidence type="ECO:0000256" key="2">
    <source>
        <dbReference type="ARBA" id="ARBA00007367"/>
    </source>
</evidence>
<evidence type="ECO:0000313" key="10">
    <source>
        <dbReference type="Proteomes" id="UP000008144"/>
    </source>
</evidence>
<feature type="transmembrane region" description="Helical" evidence="7">
    <location>
        <begin position="339"/>
        <end position="356"/>
    </location>
</feature>
<evidence type="ECO:0000256" key="6">
    <source>
        <dbReference type="SAM" id="MobiDB-lite"/>
    </source>
</evidence>
<dbReference type="Gene3D" id="1.20.1530.20">
    <property type="match status" value="1"/>
</dbReference>
<name>F6Y813_CIOIN</name>
<reference evidence="10" key="1">
    <citation type="journal article" date="2002" name="Science">
        <title>The draft genome of Ciona intestinalis: insights into chordate and vertebrate origins.</title>
        <authorList>
            <person name="Dehal P."/>
            <person name="Satou Y."/>
            <person name="Campbell R.K."/>
            <person name="Chapman J."/>
            <person name="Degnan B."/>
            <person name="De Tomaso A."/>
            <person name="Davidson B."/>
            <person name="Di Gregorio A."/>
            <person name="Gelpke M."/>
            <person name="Goodstein D.M."/>
            <person name="Harafuji N."/>
            <person name="Hastings K.E."/>
            <person name="Ho I."/>
            <person name="Hotta K."/>
            <person name="Huang W."/>
            <person name="Kawashima T."/>
            <person name="Lemaire P."/>
            <person name="Martinez D."/>
            <person name="Meinertzhagen I.A."/>
            <person name="Necula S."/>
            <person name="Nonaka M."/>
            <person name="Putnam N."/>
            <person name="Rash S."/>
            <person name="Saiga H."/>
            <person name="Satake M."/>
            <person name="Terry A."/>
            <person name="Yamada L."/>
            <person name="Wang H.G."/>
            <person name="Awazu S."/>
            <person name="Azumi K."/>
            <person name="Boore J."/>
            <person name="Branno M."/>
            <person name="Chin-Bow S."/>
            <person name="DeSantis R."/>
            <person name="Doyle S."/>
            <person name="Francino P."/>
            <person name="Keys D.N."/>
            <person name="Haga S."/>
            <person name="Hayashi H."/>
            <person name="Hino K."/>
            <person name="Imai K.S."/>
            <person name="Inaba K."/>
            <person name="Kano S."/>
            <person name="Kobayashi K."/>
            <person name="Kobayashi M."/>
            <person name="Lee B.I."/>
            <person name="Makabe K.W."/>
            <person name="Manohar C."/>
            <person name="Matassi G."/>
            <person name="Medina M."/>
            <person name="Mochizuki Y."/>
            <person name="Mount S."/>
            <person name="Morishita T."/>
            <person name="Miura S."/>
            <person name="Nakayama A."/>
            <person name="Nishizaka S."/>
            <person name="Nomoto H."/>
            <person name="Ohta F."/>
            <person name="Oishi K."/>
            <person name="Rigoutsos I."/>
            <person name="Sano M."/>
            <person name="Sasaki A."/>
            <person name="Sasakura Y."/>
            <person name="Shoguchi E."/>
            <person name="Shin-i T."/>
            <person name="Spagnuolo A."/>
            <person name="Stainier D."/>
            <person name="Suzuki M.M."/>
            <person name="Tassy O."/>
            <person name="Takatori N."/>
            <person name="Tokuoka M."/>
            <person name="Yagi K."/>
            <person name="Yoshizaki F."/>
            <person name="Wada S."/>
            <person name="Zhang C."/>
            <person name="Hyatt P.D."/>
            <person name="Larimer F."/>
            <person name="Detter C."/>
            <person name="Doggett N."/>
            <person name="Glavina T."/>
            <person name="Hawkins T."/>
            <person name="Richardson P."/>
            <person name="Lucas S."/>
            <person name="Kohara Y."/>
            <person name="Levine M."/>
            <person name="Satoh N."/>
            <person name="Rokhsar D.S."/>
        </authorList>
    </citation>
    <scope>NUCLEOTIDE SEQUENCE [LARGE SCALE GENOMIC DNA]</scope>
</reference>
<dbReference type="InParanoid" id="F6Y813"/>
<organism evidence="9 10">
    <name type="scientific">Ciona intestinalis</name>
    <name type="common">Transparent sea squirt</name>
    <name type="synonym">Ascidia intestinalis</name>
    <dbReference type="NCBI Taxonomy" id="7719"/>
    <lineage>
        <taxon>Eukaryota</taxon>
        <taxon>Metazoa</taxon>
        <taxon>Chordata</taxon>
        <taxon>Tunicata</taxon>
        <taxon>Ascidiacea</taxon>
        <taxon>Phlebobranchia</taxon>
        <taxon>Cionidae</taxon>
        <taxon>Ciona</taxon>
    </lineage>
</organism>
<keyword evidence="10" id="KW-1185">Reference proteome</keyword>
<accession>F6Y813</accession>
<reference evidence="9" key="3">
    <citation type="submission" date="2025-08" db="UniProtKB">
        <authorList>
            <consortium name="Ensembl"/>
        </authorList>
    </citation>
    <scope>IDENTIFICATION</scope>
</reference>
<comment type="similarity">
    <text evidence="2">Belongs to the monovalent cation:proton antiporter 1 (CPA1) transporter (TC 2.A.36) family.</text>
</comment>
<feature type="transmembrane region" description="Helical" evidence="7">
    <location>
        <begin position="112"/>
        <end position="134"/>
    </location>
</feature>
<keyword evidence="5 7" id="KW-0472">Membrane</keyword>
<feature type="transmembrane region" description="Helical" evidence="7">
    <location>
        <begin position="235"/>
        <end position="259"/>
    </location>
</feature>
<dbReference type="GeneTree" id="ENSGT00390000013285"/>
<dbReference type="InterPro" id="IPR038770">
    <property type="entry name" value="Na+/solute_symporter_sf"/>
</dbReference>
<evidence type="ECO:0000256" key="5">
    <source>
        <dbReference type="ARBA" id="ARBA00023136"/>
    </source>
</evidence>
<dbReference type="GO" id="GO:0015297">
    <property type="term" value="F:antiporter activity"/>
    <property type="evidence" value="ECO:0007669"/>
    <property type="project" value="InterPro"/>
</dbReference>
<feature type="transmembrane region" description="Helical" evidence="7">
    <location>
        <begin position="210"/>
        <end position="229"/>
    </location>
</feature>
<reference evidence="9" key="2">
    <citation type="journal article" date="2008" name="Genome Biol.">
        <title>Improved genome assembly and evidence-based global gene model set for the chordate Ciona intestinalis: new insight into intron and operon populations.</title>
        <authorList>
            <person name="Satou Y."/>
            <person name="Mineta K."/>
            <person name="Ogasawara M."/>
            <person name="Sasakura Y."/>
            <person name="Shoguchi E."/>
            <person name="Ueno K."/>
            <person name="Yamada L."/>
            <person name="Matsumoto J."/>
            <person name="Wasserscheid J."/>
            <person name="Dewar K."/>
            <person name="Wiley G.B."/>
            <person name="Macmil S.L."/>
            <person name="Roe B.A."/>
            <person name="Zeller R.W."/>
            <person name="Hastings K.E."/>
            <person name="Lemaire P."/>
            <person name="Lindquist E."/>
            <person name="Endo T."/>
            <person name="Hotta K."/>
            <person name="Inaba K."/>
        </authorList>
    </citation>
    <scope>NUCLEOTIDE SEQUENCE [LARGE SCALE GENOMIC DNA]</scope>
    <source>
        <strain evidence="9">wild type</strain>
    </source>
</reference>
<dbReference type="GO" id="GO:0098662">
    <property type="term" value="P:inorganic cation transmembrane transport"/>
    <property type="evidence" value="ECO:0000318"/>
    <property type="project" value="GO_Central"/>
</dbReference>
<evidence type="ECO:0000256" key="1">
    <source>
        <dbReference type="ARBA" id="ARBA00004141"/>
    </source>
</evidence>
<dbReference type="OMA" id="ERECITE"/>
<keyword evidence="3 7" id="KW-0812">Transmembrane</keyword>
<dbReference type="AlphaFoldDB" id="F6Y813"/>
<feature type="domain" description="Cation/H+ exchanger transmembrane" evidence="8">
    <location>
        <begin position="140"/>
        <end position="508"/>
    </location>
</feature>
<comment type="subcellular location">
    <subcellularLocation>
        <location evidence="1">Membrane</location>
        <topology evidence="1">Multi-pass membrane protein</topology>
    </subcellularLocation>
</comment>
<keyword evidence="4 7" id="KW-1133">Transmembrane helix</keyword>
<dbReference type="HOGENOM" id="CLU_018415_4_1_1"/>
<dbReference type="PANTHER" id="PTHR31102:SF1">
    <property type="entry name" value="CATION_H+ EXCHANGER DOMAIN-CONTAINING PROTEIN"/>
    <property type="match status" value="1"/>
</dbReference>
<dbReference type="InterPro" id="IPR006153">
    <property type="entry name" value="Cation/H_exchanger_TM"/>
</dbReference>
<feature type="transmembrane region" description="Helical" evidence="7">
    <location>
        <begin position="393"/>
        <end position="411"/>
    </location>
</feature>
<dbReference type="GO" id="GO:0016020">
    <property type="term" value="C:membrane"/>
    <property type="evidence" value="ECO:0007669"/>
    <property type="project" value="UniProtKB-SubCell"/>
</dbReference>
<feature type="transmembrane region" description="Helical" evidence="7">
    <location>
        <begin position="266"/>
        <end position="286"/>
    </location>
</feature>
<feature type="transmembrane region" description="Helical" evidence="7">
    <location>
        <begin position="494"/>
        <end position="516"/>
    </location>
</feature>
<feature type="compositionally biased region" description="Polar residues" evidence="6">
    <location>
        <begin position="29"/>
        <end position="56"/>
    </location>
</feature>
<feature type="transmembrane region" description="Helical" evidence="7">
    <location>
        <begin position="423"/>
        <end position="446"/>
    </location>
</feature>
<feature type="transmembrane region" description="Helical" evidence="7">
    <location>
        <begin position="79"/>
        <end position="100"/>
    </location>
</feature>
<evidence type="ECO:0000256" key="4">
    <source>
        <dbReference type="ARBA" id="ARBA00022989"/>
    </source>
</evidence>
<dbReference type="Proteomes" id="UP000008144">
    <property type="component" value="Chromosome 11"/>
</dbReference>
<dbReference type="Ensembl" id="ENSCINT00000026998.2">
    <property type="protein sequence ID" value="ENSCINP00000026752.2"/>
    <property type="gene ID" value="ENSCING00000014907.2"/>
</dbReference>
<dbReference type="GO" id="GO:1902600">
    <property type="term" value="P:proton transmembrane transport"/>
    <property type="evidence" value="ECO:0007669"/>
    <property type="project" value="InterPro"/>
</dbReference>
<dbReference type="InterPro" id="IPR051843">
    <property type="entry name" value="CPA1_transporter"/>
</dbReference>
<dbReference type="EMBL" id="EAAA01000719">
    <property type="status" value="NOT_ANNOTATED_CDS"/>
    <property type="molecule type" value="Genomic_DNA"/>
</dbReference>
<feature type="transmembrane region" description="Helical" evidence="7">
    <location>
        <begin position="306"/>
        <end position="327"/>
    </location>
</feature>
<dbReference type="Pfam" id="PF00999">
    <property type="entry name" value="Na_H_Exchanger"/>
    <property type="match status" value="1"/>
</dbReference>
<evidence type="ECO:0000256" key="7">
    <source>
        <dbReference type="SAM" id="Phobius"/>
    </source>
</evidence>
<reference evidence="9" key="4">
    <citation type="submission" date="2025-09" db="UniProtKB">
        <authorList>
            <consortium name="Ensembl"/>
        </authorList>
    </citation>
    <scope>IDENTIFICATION</scope>
</reference>
<sequence>MFSSTSTSTLVRADSGVDFSDDRIHGKSHSTSGQGFGTPSTSSNELTPEATPSTTTVDEDVPSGPPTWKQRLWPPRGRWAKWLTWFLVMCGFYGAVWALIPERMTPFKLDVHTGQTFGLVLTIMLCFTAEILFVKIPTPKGLPPLPPLLASLLMGLALKNLPAPLNIAHHINVDVSRSLRELSLTVILTRAGLEIDPEAMAKVKWAVIRLAFMPCIAETVTIGITAYLILGFPFIWSFMMGFMIAAVSPAVVIPSLIILQGKGLGVAKGVPSLVMAASGIDDVLAIGKFANFLPIFTSTSNIGKEIGGAIIEVIIGIISGLVLGMLISYIPSRKMRYRHFCRGFLLLSIGIIFVFGTEIWGIPGAGALCALVMSFTASLHWKEETHPLEKSWHFMWTIFQPILFGLTGTLVEVEMMDPVTCGLGLAVLACAMCGRLLMSTSVTFGLNLKLKERLFVSVAWIPKGTVQAALGSTAYDQAMRLNKSEQEIYWGQQILVIAVLATLITAPIGAFGIAIAGPKLLSVGDGEEPNPNDNEAYEG</sequence>
<dbReference type="PANTHER" id="PTHR31102">
    <property type="match status" value="1"/>
</dbReference>
<evidence type="ECO:0000259" key="8">
    <source>
        <dbReference type="Pfam" id="PF00999"/>
    </source>
</evidence>
<evidence type="ECO:0000256" key="3">
    <source>
        <dbReference type="ARBA" id="ARBA00022692"/>
    </source>
</evidence>
<protein>
    <recommendedName>
        <fullName evidence="8">Cation/H+ exchanger transmembrane domain-containing protein</fullName>
    </recommendedName>
</protein>
<feature type="region of interest" description="Disordered" evidence="6">
    <location>
        <begin position="21"/>
        <end position="69"/>
    </location>
</feature>
<proteinExistence type="inferred from homology"/>
<evidence type="ECO:0000313" key="9">
    <source>
        <dbReference type="Ensembl" id="ENSCINP00000026752.2"/>
    </source>
</evidence>